<evidence type="ECO:0000259" key="2">
    <source>
        <dbReference type="SMART" id="SM00458"/>
    </source>
</evidence>
<evidence type="ECO:0000313" key="3">
    <source>
        <dbReference type="EMBL" id="GHI70049.1"/>
    </source>
</evidence>
<protein>
    <recommendedName>
        <fullName evidence="2">Ricin B lectin domain-containing protein</fullName>
    </recommendedName>
</protein>
<gene>
    <name evidence="3" type="ORF">Snoj_39670</name>
</gene>
<dbReference type="InterPro" id="IPR035992">
    <property type="entry name" value="Ricin_B-like_lectins"/>
</dbReference>
<dbReference type="InterPro" id="IPR000772">
    <property type="entry name" value="Ricin_B_lectin"/>
</dbReference>
<feature type="chain" id="PRO_5047244725" description="Ricin B lectin domain-containing protein" evidence="1">
    <location>
        <begin position="32"/>
        <end position="183"/>
    </location>
</feature>
<dbReference type="SMART" id="SM00458">
    <property type="entry name" value="RICIN"/>
    <property type="match status" value="1"/>
</dbReference>
<reference evidence="4" key="1">
    <citation type="submission" date="2023-07" db="EMBL/GenBank/DDBJ databases">
        <title>Whole genome shotgun sequence of Streptomyces nojiriensis NBRC 13794.</title>
        <authorList>
            <person name="Komaki H."/>
            <person name="Tamura T."/>
        </authorList>
    </citation>
    <scope>NUCLEOTIDE SEQUENCE [LARGE SCALE GENOMIC DNA]</scope>
    <source>
        <strain evidence="4">NBRC 13794</strain>
    </source>
</reference>
<sequence>MQSRSLPSHRMPAVFAAAFAAVLIATAPARANPVPNHDYAFEIRPLHTSGKCLEVADDRTDNGAPVRLWDCSGRPNQQWRMSLDRTFPGRYFIRNVHSGKCLQIGFLSRVNGSSVNQWDCNGNPNERWSRTDRNPDPIAAERLNQGPALCLDVADRRTDDGAPVQVWSCHGAANQQWVWNLKL</sequence>
<comment type="caution">
    <text evidence="3">The sequence shown here is derived from an EMBL/GenBank/DDBJ whole genome shotgun (WGS) entry which is preliminary data.</text>
</comment>
<keyword evidence="4" id="KW-1185">Reference proteome</keyword>
<dbReference type="Proteomes" id="UP000613974">
    <property type="component" value="Unassembled WGS sequence"/>
</dbReference>
<dbReference type="PROSITE" id="PS50231">
    <property type="entry name" value="RICIN_B_LECTIN"/>
    <property type="match status" value="1"/>
</dbReference>
<name>A0ABQ3SPJ1_9ACTN</name>
<dbReference type="Gene3D" id="2.80.10.50">
    <property type="match status" value="3"/>
</dbReference>
<dbReference type="SUPFAM" id="SSF50370">
    <property type="entry name" value="Ricin B-like lectins"/>
    <property type="match status" value="1"/>
</dbReference>
<proteinExistence type="predicted"/>
<keyword evidence="1" id="KW-0732">Signal</keyword>
<feature type="signal peptide" evidence="1">
    <location>
        <begin position="1"/>
        <end position="31"/>
    </location>
</feature>
<organism evidence="3 4">
    <name type="scientific">Streptomyces nojiriensis</name>
    <dbReference type="NCBI Taxonomy" id="66374"/>
    <lineage>
        <taxon>Bacteria</taxon>
        <taxon>Bacillati</taxon>
        <taxon>Actinomycetota</taxon>
        <taxon>Actinomycetes</taxon>
        <taxon>Kitasatosporales</taxon>
        <taxon>Streptomycetaceae</taxon>
        <taxon>Streptomyces</taxon>
    </lineage>
</organism>
<dbReference type="Pfam" id="PF00652">
    <property type="entry name" value="Ricin_B_lectin"/>
    <property type="match status" value="1"/>
</dbReference>
<evidence type="ECO:0000256" key="1">
    <source>
        <dbReference type="SAM" id="SignalP"/>
    </source>
</evidence>
<dbReference type="GeneID" id="95588289"/>
<dbReference type="EMBL" id="BNEC01000005">
    <property type="protein sequence ID" value="GHI70049.1"/>
    <property type="molecule type" value="Genomic_DNA"/>
</dbReference>
<dbReference type="CDD" id="cd00161">
    <property type="entry name" value="beta-trefoil_Ricin-like"/>
    <property type="match status" value="1"/>
</dbReference>
<evidence type="ECO:0000313" key="4">
    <source>
        <dbReference type="Proteomes" id="UP000613974"/>
    </source>
</evidence>
<accession>A0ABQ3SPJ1</accession>
<dbReference type="RefSeq" id="WP_073796620.1">
    <property type="nucleotide sequence ID" value="NZ_BMRL01000002.1"/>
</dbReference>
<feature type="domain" description="Ricin B lectin" evidence="2">
    <location>
        <begin position="37"/>
        <end position="180"/>
    </location>
</feature>